<dbReference type="Proteomes" id="UP000574390">
    <property type="component" value="Unassembled WGS sequence"/>
</dbReference>
<name>A0A7J6N5N5_PEROL</name>
<evidence type="ECO:0000256" key="1">
    <source>
        <dbReference type="SAM" id="MobiDB-lite"/>
    </source>
</evidence>
<dbReference type="AlphaFoldDB" id="A0A7J6N5N5"/>
<sequence length="114" mass="11317">MASSVPAVNGFGDSAFTFDPTATTAGAPPKEGTTTTGRVAPQSPFDTNFALTQKSSGGAASGAANVSGFGMPDGVVSAGNKNAAADAPGSERDCIYIDFDILGDGKTDPNELLK</sequence>
<comment type="caution">
    <text evidence="2">The sequence shown here is derived from an EMBL/GenBank/DDBJ whole genome shotgun (WGS) entry which is preliminary data.</text>
</comment>
<feature type="non-terminal residue" evidence="2">
    <location>
        <position position="1"/>
    </location>
</feature>
<feature type="region of interest" description="Disordered" evidence="1">
    <location>
        <begin position="1"/>
        <end position="88"/>
    </location>
</feature>
<proteinExistence type="predicted"/>
<reference evidence="2 3" key="1">
    <citation type="submission" date="2020-04" db="EMBL/GenBank/DDBJ databases">
        <title>Perkinsus olseni comparative genomics.</title>
        <authorList>
            <person name="Bogema D.R."/>
        </authorList>
    </citation>
    <scope>NUCLEOTIDE SEQUENCE [LARGE SCALE GENOMIC DNA]</scope>
    <source>
        <strain evidence="2">ATCC PRA-205</strain>
    </source>
</reference>
<protein>
    <submittedName>
        <fullName evidence="2">Uncharacterized protein</fullName>
    </submittedName>
</protein>
<evidence type="ECO:0000313" key="2">
    <source>
        <dbReference type="EMBL" id="KAF4679242.1"/>
    </source>
</evidence>
<evidence type="ECO:0000313" key="3">
    <source>
        <dbReference type="Proteomes" id="UP000574390"/>
    </source>
</evidence>
<gene>
    <name evidence="2" type="ORF">FOZ62_002286</name>
</gene>
<feature type="compositionally biased region" description="Low complexity" evidence="1">
    <location>
        <begin position="55"/>
        <end position="68"/>
    </location>
</feature>
<organism evidence="2 3">
    <name type="scientific">Perkinsus olseni</name>
    <name type="common">Perkinsus atlanticus</name>
    <dbReference type="NCBI Taxonomy" id="32597"/>
    <lineage>
        <taxon>Eukaryota</taxon>
        <taxon>Sar</taxon>
        <taxon>Alveolata</taxon>
        <taxon>Perkinsozoa</taxon>
        <taxon>Perkinsea</taxon>
        <taxon>Perkinsida</taxon>
        <taxon>Perkinsidae</taxon>
        <taxon>Perkinsus</taxon>
    </lineage>
</organism>
<dbReference type="EMBL" id="JABANM010038009">
    <property type="protein sequence ID" value="KAF4679242.1"/>
    <property type="molecule type" value="Genomic_DNA"/>
</dbReference>
<accession>A0A7J6N5N5</accession>
<feature type="compositionally biased region" description="Polar residues" evidence="1">
    <location>
        <begin position="44"/>
        <end position="54"/>
    </location>
</feature>